<dbReference type="Proteomes" id="UP000031668">
    <property type="component" value="Unassembled WGS sequence"/>
</dbReference>
<protein>
    <recommendedName>
        <fullName evidence="3">General transcription factor II-I repeat domain-containing protein 2</fullName>
    </recommendedName>
</protein>
<gene>
    <name evidence="1" type="ORF">RF11_06899</name>
</gene>
<evidence type="ECO:0008006" key="3">
    <source>
        <dbReference type="Google" id="ProtNLM"/>
    </source>
</evidence>
<organism evidence="1 2">
    <name type="scientific">Thelohanellus kitauei</name>
    <name type="common">Myxosporean</name>
    <dbReference type="NCBI Taxonomy" id="669202"/>
    <lineage>
        <taxon>Eukaryota</taxon>
        <taxon>Metazoa</taxon>
        <taxon>Cnidaria</taxon>
        <taxon>Myxozoa</taxon>
        <taxon>Myxosporea</taxon>
        <taxon>Bivalvulida</taxon>
        <taxon>Platysporina</taxon>
        <taxon>Myxobolidae</taxon>
        <taxon>Thelohanellus</taxon>
    </lineage>
</organism>
<accession>A0A0C2M3P5</accession>
<keyword evidence="2" id="KW-1185">Reference proteome</keyword>
<dbReference type="EMBL" id="JWZT01005303">
    <property type="protein sequence ID" value="KII61625.1"/>
    <property type="molecule type" value="Genomic_DNA"/>
</dbReference>
<proteinExistence type="predicted"/>
<dbReference type="OrthoDB" id="6431883at2759"/>
<dbReference type="PANTHER" id="PTHR45913">
    <property type="entry name" value="EPM2A-INTERACTING PROTEIN 1"/>
    <property type="match status" value="1"/>
</dbReference>
<comment type="caution">
    <text evidence="1">The sequence shown here is derived from an EMBL/GenBank/DDBJ whole genome shotgun (WGS) entry which is preliminary data.</text>
</comment>
<evidence type="ECO:0000313" key="1">
    <source>
        <dbReference type="EMBL" id="KII61625.1"/>
    </source>
</evidence>
<sequence length="109" mass="12515">MIKTAKQIDQILLSNNMMTWRLEELASDVHRQLQDHNKKCNIFFSMAIDELNDISDTAQVAVFVRVINKNFDFIIELLGLEFSHSTIKGSDLLETLKNLGEKNNMECGK</sequence>
<evidence type="ECO:0000313" key="2">
    <source>
        <dbReference type="Proteomes" id="UP000031668"/>
    </source>
</evidence>
<name>A0A0C2M3P5_THEKT</name>
<reference evidence="1 2" key="1">
    <citation type="journal article" date="2014" name="Genome Biol. Evol.">
        <title>The genome of the myxosporean Thelohanellus kitauei shows adaptations to nutrient acquisition within its fish host.</title>
        <authorList>
            <person name="Yang Y."/>
            <person name="Xiong J."/>
            <person name="Zhou Z."/>
            <person name="Huo F."/>
            <person name="Miao W."/>
            <person name="Ran C."/>
            <person name="Liu Y."/>
            <person name="Zhang J."/>
            <person name="Feng J."/>
            <person name="Wang M."/>
            <person name="Wang M."/>
            <person name="Wang L."/>
            <person name="Yao B."/>
        </authorList>
    </citation>
    <scope>NUCLEOTIDE SEQUENCE [LARGE SCALE GENOMIC DNA]</scope>
    <source>
        <strain evidence="1">Wuqing</strain>
    </source>
</reference>
<dbReference type="PANTHER" id="PTHR45913:SF5">
    <property type="entry name" value="GENERAL TRANSCRIPTION FACTOR II-I REPEAT DOMAIN-CONTAINING PROTEIN 2A-LIKE PROTEIN"/>
    <property type="match status" value="1"/>
</dbReference>
<dbReference type="AlphaFoldDB" id="A0A0C2M3P5"/>